<proteinExistence type="predicted"/>
<dbReference type="EMBL" id="JAAGVB010000027">
    <property type="protein sequence ID" value="NEW34439.1"/>
    <property type="molecule type" value="Genomic_DNA"/>
</dbReference>
<protein>
    <submittedName>
        <fullName evidence="1">Uncharacterized protein</fullName>
    </submittedName>
</protein>
<dbReference type="RefSeq" id="WP_163845712.1">
    <property type="nucleotide sequence ID" value="NZ_JAAGVB010000027.1"/>
</dbReference>
<evidence type="ECO:0000313" key="1">
    <source>
        <dbReference type="EMBL" id="NEW34439.1"/>
    </source>
</evidence>
<accession>A0A6P1CPD5</accession>
<dbReference type="Proteomes" id="UP000471166">
    <property type="component" value="Unassembled WGS sequence"/>
</dbReference>
<dbReference type="AlphaFoldDB" id="A0A6P1CPD5"/>
<comment type="caution">
    <text evidence="1">The sequence shown here is derived from an EMBL/GenBank/DDBJ whole genome shotgun (WGS) entry which is preliminary data.</text>
</comment>
<gene>
    <name evidence="1" type="ORF">GV791_18015</name>
</gene>
<evidence type="ECO:0000313" key="2">
    <source>
        <dbReference type="Proteomes" id="UP000471166"/>
    </source>
</evidence>
<organism evidence="1 2">
    <name type="scientific">Nocardia cyriacigeorgica</name>
    <dbReference type="NCBI Taxonomy" id="135487"/>
    <lineage>
        <taxon>Bacteria</taxon>
        <taxon>Bacillati</taxon>
        <taxon>Actinomycetota</taxon>
        <taxon>Actinomycetes</taxon>
        <taxon>Mycobacteriales</taxon>
        <taxon>Nocardiaceae</taxon>
        <taxon>Nocardia</taxon>
    </lineage>
</organism>
<sequence>MTPVLRFRSKILVNFRDYEFESTGTHGFRWVNVKEFELLDASAGPQAVLESLIGDVAFRDDYSGGGIDADGERHGPYWLRRVQPSSFEHVSAGRAVDVLDGWANKYGRIPASLRDEIDRTVLGPIKRSDVCYLLTELDDSAIHDYGRIQIDFYEFVAVHYLSKEVHLIVAADD</sequence>
<reference evidence="1 2" key="1">
    <citation type="submission" date="2020-01" db="EMBL/GenBank/DDBJ databases">
        <title>Genetics and antimicrobial susceptibilities of Nocardia species isolated from the soil; a comparison with species isolated from humans.</title>
        <authorList>
            <person name="Carrasco G."/>
            <person name="Monzon S."/>
            <person name="Sansegundo M."/>
            <person name="Garcia E."/>
            <person name="Garrido N."/>
            <person name="Medina M.J."/>
            <person name="Villalon P."/>
            <person name="Ramirez-Arocha A.C."/>
            <person name="Jimenez P."/>
            <person name="Cuesta I."/>
            <person name="Valdezate S."/>
        </authorList>
    </citation>
    <scope>NUCLEOTIDE SEQUENCE [LARGE SCALE GENOMIC DNA]</scope>
    <source>
        <strain evidence="1 2">CNM20110626</strain>
    </source>
</reference>
<name>A0A6P1CPD5_9NOCA</name>